<keyword evidence="3" id="KW-1185">Reference proteome</keyword>
<dbReference type="KEGG" id="vg:26622826"/>
<gene>
    <name evidence="2" type="ORF">Pm5461_027</name>
</gene>
<dbReference type="EMBL" id="KP890823">
    <property type="protein sequence ID" value="AKA61889.1"/>
    <property type="molecule type" value="Genomic_DNA"/>
</dbReference>
<feature type="compositionally biased region" description="Low complexity" evidence="1">
    <location>
        <begin position="98"/>
        <end position="112"/>
    </location>
</feature>
<dbReference type="RefSeq" id="YP_009195445.1">
    <property type="nucleotide sequence ID" value="NC_028762.1"/>
</dbReference>
<protein>
    <submittedName>
        <fullName evidence="2">Uncharacterized protein</fullName>
    </submittedName>
</protein>
<accession>A0A0G2SS38</accession>
<feature type="compositionally biased region" description="Basic residues" evidence="1">
    <location>
        <begin position="113"/>
        <end position="123"/>
    </location>
</feature>
<reference evidence="2 3" key="1">
    <citation type="submission" date="2015-03" db="EMBL/GenBank/DDBJ databases">
        <authorList>
            <person name="Melo L.D.R."/>
            <person name="Veiga P."/>
            <person name="Cerca N."/>
            <person name="Kropinski A.M."/>
            <person name="Azeredo J."/>
            <person name="Almeida C."/>
            <person name="Sillankorva S."/>
        </authorList>
    </citation>
    <scope>NUCLEOTIDE SEQUENCE [LARGE SCALE GENOMIC DNA]</scope>
</reference>
<evidence type="ECO:0000313" key="2">
    <source>
        <dbReference type="EMBL" id="AKA61889.1"/>
    </source>
</evidence>
<dbReference type="GeneID" id="26622826"/>
<organism evidence="2 3">
    <name type="scientific">Proteus phage vB_PmiM_Pm5461</name>
    <dbReference type="NCBI Taxonomy" id="1636250"/>
    <lineage>
        <taxon>Viruses</taxon>
        <taxon>Duplodnaviria</taxon>
        <taxon>Heunggongvirae</taxon>
        <taxon>Uroviricota</taxon>
        <taxon>Caudoviricetes</taxon>
        <taxon>Pantevenvirales</taxon>
        <taxon>Straboviridae</taxon>
        <taxon>Bragavirus</taxon>
        <taxon>Bragavirus pm5461</taxon>
    </lineage>
</organism>
<feature type="region of interest" description="Disordered" evidence="1">
    <location>
        <begin position="86"/>
        <end position="123"/>
    </location>
</feature>
<name>A0A0G2SS38_9CAUD</name>
<proteinExistence type="predicted"/>
<evidence type="ECO:0000313" key="3">
    <source>
        <dbReference type="Proteomes" id="UP000202749"/>
    </source>
</evidence>
<sequence length="123" mass="13828">MSIIKLLETPFTEWDAFKKGIINEKGDVIKFVMNDPSYTRLHKDVRWLKQGSEIYAERIKKVYEIMDGYNLDESFLEHPIIEEMVAGDSGGSTENIASGKTSGSITSKGPNKLGKKKKKDATN</sequence>
<dbReference type="Proteomes" id="UP000202749">
    <property type="component" value="Segment"/>
</dbReference>
<dbReference type="OrthoDB" id="16078at10239"/>
<evidence type="ECO:0000256" key="1">
    <source>
        <dbReference type="SAM" id="MobiDB-lite"/>
    </source>
</evidence>